<gene>
    <name evidence="1" type="ORF">KPL71_015619</name>
</gene>
<proteinExistence type="predicted"/>
<keyword evidence="1" id="KW-0548">Nucleotidyltransferase</keyword>
<evidence type="ECO:0000313" key="1">
    <source>
        <dbReference type="EMBL" id="KAH9754973.1"/>
    </source>
</evidence>
<reference evidence="2" key="1">
    <citation type="journal article" date="2023" name="Hortic. Res.">
        <title>A chromosome-level phased genome enabling allele-level studies in sweet orange: a case study on citrus Huanglongbing tolerance.</title>
        <authorList>
            <person name="Wu B."/>
            <person name="Yu Q."/>
            <person name="Deng Z."/>
            <person name="Duan Y."/>
            <person name="Luo F."/>
            <person name="Gmitter F. Jr."/>
        </authorList>
    </citation>
    <scope>NUCLEOTIDE SEQUENCE [LARGE SCALE GENOMIC DNA]</scope>
    <source>
        <strain evidence="2">cv. Valencia</strain>
    </source>
</reference>
<keyword evidence="2" id="KW-1185">Reference proteome</keyword>
<dbReference type="EMBL" id="CM039174">
    <property type="protein sequence ID" value="KAH9754973.1"/>
    <property type="molecule type" value="Genomic_DNA"/>
</dbReference>
<keyword evidence="1" id="KW-0695">RNA-directed DNA polymerase</keyword>
<evidence type="ECO:0000313" key="2">
    <source>
        <dbReference type="Proteomes" id="UP000829398"/>
    </source>
</evidence>
<accession>A0ACB8KKW3</accession>
<keyword evidence="1" id="KW-0808">Transferase</keyword>
<name>A0ACB8KKW3_CITSI</name>
<organism evidence="1 2">
    <name type="scientific">Citrus sinensis</name>
    <name type="common">Sweet orange</name>
    <name type="synonym">Citrus aurantium var. sinensis</name>
    <dbReference type="NCBI Taxonomy" id="2711"/>
    <lineage>
        <taxon>Eukaryota</taxon>
        <taxon>Viridiplantae</taxon>
        <taxon>Streptophyta</taxon>
        <taxon>Embryophyta</taxon>
        <taxon>Tracheophyta</taxon>
        <taxon>Spermatophyta</taxon>
        <taxon>Magnoliopsida</taxon>
        <taxon>eudicotyledons</taxon>
        <taxon>Gunneridae</taxon>
        <taxon>Pentapetalae</taxon>
        <taxon>rosids</taxon>
        <taxon>malvids</taxon>
        <taxon>Sapindales</taxon>
        <taxon>Rutaceae</taxon>
        <taxon>Aurantioideae</taxon>
        <taxon>Citrus</taxon>
    </lineage>
</organism>
<sequence>MVHGSKPANEETGQIIEQTRDAEVEWKADEHLIQDIGGSKKKQIGDSNHEVAADNGKSPGKSGFQAGKEKAKERENEGVVSIELDMGAAGLEHQIQKTRNQAEEGTKKDGLDKGPRMNYSRPNRRKWKLQARTTCNKSGCKASPKVSKRNGEGISKLRRDIGGGWLPAPPEAMRILSWNVRGLGNTRTFLALQKILQLHRPQLLFLCETKLLPAQMNGISRKLNFENCFEVDRRGRGGGLAMLWSSEIEVQIKSFSNHHIDAEVQTENGKLFRCSGVYGHPEVGQKKHTWTLLRRLAGLSHLPWLCFGDFNEVLHLYEKTGGNERELSLIRNYREALRDCNLVDVGYKGYPFTWNNGRYGPHYIEERLDRFLCNRSWSDIFYDCAAAHLTTWTSDHSCKEIIKTEWSSYGSWNDAHPIPLFQKVVKESMARLLLWRNEEFGEREKKLKQIMNQLERLKQSCVQYNSGEEIKKLEGQIHDILIDEEIFWKQRSRAEWLKVGDKNTKYFHYKASSRKKKNRIWGIENGSGSWTDKAEEVEYEFCEYFAKLFTTSQPSQEEISAALEGITPRVSEAMNEQLEQPFTLEDITEALAQMSPTKAPGPDGLPAAFYQKHWNVVKKGVITTCLHILNEQGTMAPLNHTYIALVPKVRKPRKVTDYRPISLCNVIYRIVAKTIANRLKQIFHQVISPTQSAFIPDRLITDNIIVGYECLHKIRHSKGKRNGLVALKLDISKAYDRVEWSFLEQTMTRLGFSPKWVNLIMRCITTVSFAVIINGVPRGVIQPQRGLRQGCPLSPYLFIMCAEAFSSLMLQAERQKLIHGLCFGKDINISHLLFADDSLIFIRASPTDCGNLKRIFDCYTTASGQLFNLEKSSMFFSKNTKVEQISAIQNIFQLNVVSRHEKYLGLPSMIGRKRSSFFQDVKLKVMEKISNWQHKFFSSGGKEVLIKAVAQVVPAYAMSVFKVPLGVCDDIQRAIANFWWGSKKEKRCIHWAKWERLSQAKSRGGLGFKDFSSFNQALVAKQGWRLLQHPDSLAARVLEAKYFKKADFLNAKLGSNPSFIWRSIIWGRQVILAGSRWRIGKGDKVQIYKASWIPRPSTFRPTSRPTLPENSYVSMLIDDDNQWDEMKIYCHFDKLDADRIVSMPLPRQPKDDQILWHYDKKGRYSVKSGYQVALRLKFPALPSSSRNTTNQWETIWALDLPEKLRIFMWRAATNLLPSTENLWKRKVAQEPICQICKNGVESIFHALVNCKTARKVWRLTQFAEELQEEAGEDLLSLLKGRLCSRRKADIELLVAICWGIWSARNQFIFKLKKEDPQIVLAKAEAILKAYKRTHVPAPIHMDQQAWKAQQDWSPPLAGWFKLNVDAATNRDKQTSGLGVVIRNAEGIVVAAAINCSKFCGDVAYVEAEAMEFGLQVAGNAKLPSLIVETDSQEVVDFVNNKQSSMKEIFWVVAAIQNLMKNFNQIKVQHIPRSCNAFAHSLAKLALEKCEKIVWMGSDPSELMFVFPSSF</sequence>
<comment type="caution">
    <text evidence="1">The sequence shown here is derived from an EMBL/GenBank/DDBJ whole genome shotgun (WGS) entry which is preliminary data.</text>
</comment>
<dbReference type="Proteomes" id="UP000829398">
    <property type="component" value="Chromosome 5"/>
</dbReference>
<protein>
    <submittedName>
        <fullName evidence="1">Reverse transcriptase domain-containing protein</fullName>
    </submittedName>
</protein>